<name>A0A844Z5C7_9SPHN</name>
<dbReference type="SUPFAM" id="SSF53474">
    <property type="entry name" value="alpha/beta-Hydrolases"/>
    <property type="match status" value="1"/>
</dbReference>
<accession>A0A844Z5C7</accession>
<comment type="caution">
    <text evidence="2">The sequence shown here is derived from an EMBL/GenBank/DDBJ whole genome shotgun (WGS) entry which is preliminary data.</text>
</comment>
<keyword evidence="2" id="KW-0378">Hydrolase</keyword>
<dbReference type="InterPro" id="IPR000073">
    <property type="entry name" value="AB_hydrolase_1"/>
</dbReference>
<organism evidence="2 3">
    <name type="scientific">Pontixanthobacter aestiaquae</name>
    <dbReference type="NCBI Taxonomy" id="1509367"/>
    <lineage>
        <taxon>Bacteria</taxon>
        <taxon>Pseudomonadati</taxon>
        <taxon>Pseudomonadota</taxon>
        <taxon>Alphaproteobacteria</taxon>
        <taxon>Sphingomonadales</taxon>
        <taxon>Erythrobacteraceae</taxon>
        <taxon>Pontixanthobacter</taxon>
    </lineage>
</organism>
<dbReference type="AlphaFoldDB" id="A0A844Z5C7"/>
<evidence type="ECO:0000259" key="1">
    <source>
        <dbReference type="Pfam" id="PF00561"/>
    </source>
</evidence>
<dbReference type="Gene3D" id="3.40.50.1820">
    <property type="entry name" value="alpha/beta hydrolase"/>
    <property type="match status" value="1"/>
</dbReference>
<dbReference type="InterPro" id="IPR029058">
    <property type="entry name" value="AB_hydrolase_fold"/>
</dbReference>
<evidence type="ECO:0000313" key="2">
    <source>
        <dbReference type="EMBL" id="MXO83125.1"/>
    </source>
</evidence>
<evidence type="ECO:0000313" key="3">
    <source>
        <dbReference type="Proteomes" id="UP000460290"/>
    </source>
</evidence>
<gene>
    <name evidence="2" type="ORF">GRI35_07065</name>
</gene>
<protein>
    <submittedName>
        <fullName evidence="2">Alpha/beta fold hydrolase</fullName>
    </submittedName>
</protein>
<dbReference type="Pfam" id="PF00561">
    <property type="entry name" value="Abhydrolase_1"/>
    <property type="match status" value="1"/>
</dbReference>
<sequence>MTSTTIGAAPAAIAARPPHRFLTLSEPGRAMAEFASFLALRPAMGMGALPKGDGHGVLVLPGFMASDSSTRPMRSLLKRLGYDVVGWNLGRNIKVDNARVEAMARCVEELHDRTGGKISIVGWSLGGVFARELAKMLPEKVRMVISLGSPISDDRDHSNARRLFEYLNGKEPEPLKEGKFTGLDEAPPVPTTSVLTKGDGVVHWRGSVQHPHPDTEGQTENIEVIASHIGLGVNPTVMVAIADRLAQPEGEWRPFQAKGFSALMFPKTRLH</sequence>
<proteinExistence type="predicted"/>
<feature type="domain" description="AB hydrolase-1" evidence="1">
    <location>
        <begin position="60"/>
        <end position="157"/>
    </location>
</feature>
<dbReference type="RefSeq" id="WP_160613508.1">
    <property type="nucleotide sequence ID" value="NZ_JAUFQM010000001.1"/>
</dbReference>
<dbReference type="Proteomes" id="UP000460290">
    <property type="component" value="Unassembled WGS sequence"/>
</dbReference>
<dbReference type="EMBL" id="WTYZ01000001">
    <property type="protein sequence ID" value="MXO83125.1"/>
    <property type="molecule type" value="Genomic_DNA"/>
</dbReference>
<dbReference type="GO" id="GO:0016787">
    <property type="term" value="F:hydrolase activity"/>
    <property type="evidence" value="ECO:0007669"/>
    <property type="project" value="UniProtKB-KW"/>
</dbReference>
<reference evidence="2 3" key="1">
    <citation type="submission" date="2019-12" db="EMBL/GenBank/DDBJ databases">
        <title>Genomic-based taxomic classification of the family Erythrobacteraceae.</title>
        <authorList>
            <person name="Xu L."/>
        </authorList>
    </citation>
    <scope>NUCLEOTIDE SEQUENCE [LARGE SCALE GENOMIC DNA]</scope>
    <source>
        <strain evidence="2 3">KCTC 42006</strain>
    </source>
</reference>
<dbReference type="OrthoDB" id="7389193at2"/>
<keyword evidence="3" id="KW-1185">Reference proteome</keyword>